<feature type="coiled-coil region" evidence="7">
    <location>
        <begin position="619"/>
        <end position="649"/>
    </location>
</feature>
<name>A0ABQ8P336_9CRYT</name>
<keyword evidence="4" id="KW-0804">Transcription</keyword>
<keyword evidence="6" id="KW-0819">tRNA processing</keyword>
<keyword evidence="11" id="KW-1185">Reference proteome</keyword>
<evidence type="ECO:0000313" key="10">
    <source>
        <dbReference type="EMBL" id="KAJ1606338.1"/>
    </source>
</evidence>
<reference evidence="10" key="1">
    <citation type="submission" date="2022-10" db="EMBL/GenBank/DDBJ databases">
        <title>Adaptive evolution leads to modifications in subtelomeric GC content in a zoonotic Cryptosporidium species.</title>
        <authorList>
            <person name="Li J."/>
            <person name="Feng Y."/>
            <person name="Xiao L."/>
        </authorList>
    </citation>
    <scope>NUCLEOTIDE SEQUENCE</scope>
    <source>
        <strain evidence="10">25894</strain>
    </source>
</reference>
<evidence type="ECO:0000256" key="1">
    <source>
        <dbReference type="ARBA" id="ARBA00004123"/>
    </source>
</evidence>
<feature type="domain" description="Zinc finger CCCH-type TRM13" evidence="9">
    <location>
        <begin position="7"/>
        <end position="33"/>
    </location>
</feature>
<evidence type="ECO:0000256" key="5">
    <source>
        <dbReference type="ARBA" id="ARBA00023242"/>
    </source>
</evidence>
<dbReference type="InterPro" id="IPR039044">
    <property type="entry name" value="Trm13"/>
</dbReference>
<sequence length="660" mass="74340">MEAPAKACAFFIRSKSRSCKFPRHGDSEFCSLHRGIQGEACDDLDRNTDDQIVPCFIDSRHFVSARKIRSHVRKCSKVRDIAYELRQPFCMHMSGPPHQQLGIKMRLEETGGLGVIGPQEKTENSSLDSKKRPEISEERLEFVEWLHSICVHEFGRNPHLEPDPVYLSDPSLNKHELQALSISKELHKRLIDGSSAKDSSSIGRSITVDCEDSLVVEFGAGNAILSYWFIKECGKPADSRGDSKYRCVVIDRESRRKQMEKSDDSISSIRLRLDIEQFDIGSLISICNDIGISKESALEQMYSGLGDGGMPWIIRTLLEQGIWLYEKSGKRIQTVEEAQQLGKDDLKFILANLSNGGGPDISSLEQRVIEQFAGKPIRKIFVISKHLCGNGFDLGLRSSQSAAKELSCGSMLVVIMSPCCHHRCLFSQHLGVEMLGEYFRHGGLFESPDACFQFLTSVSSWSTGTSDHRSELGFKAKYILDSLRVPPMDTANSQQNLVSAFPPPPPYFRLFDHEDNIAQIKPPPCIEGPFICFGSQLSSEISIHPLDSDTILYDESNEDLPAELMKLNEMFQVEILQLLESSGRGVADTSSAKKIIKIYNNMNHILEKLRIIQTYHQIYDELESQVNERSQLIKQMKQLLEEYNGLSKESAKQDTDQMTD</sequence>
<dbReference type="PANTHER" id="PTHR12998:SF0">
    <property type="entry name" value="TRNA:M(4)X MODIFICATION ENZYME TRM13 HOMOLOG"/>
    <property type="match status" value="1"/>
</dbReference>
<organism evidence="10 11">
    <name type="scientific">Cryptosporidium canis</name>
    <dbReference type="NCBI Taxonomy" id="195482"/>
    <lineage>
        <taxon>Eukaryota</taxon>
        <taxon>Sar</taxon>
        <taxon>Alveolata</taxon>
        <taxon>Apicomplexa</taxon>
        <taxon>Conoidasida</taxon>
        <taxon>Coccidia</taxon>
        <taxon>Eucoccidiorida</taxon>
        <taxon>Eimeriorina</taxon>
        <taxon>Cryptosporidiidae</taxon>
        <taxon>Cryptosporidium</taxon>
    </lineage>
</organism>
<keyword evidence="6" id="KW-0808">Transferase</keyword>
<proteinExistence type="inferred from homology"/>
<evidence type="ECO:0000256" key="4">
    <source>
        <dbReference type="ARBA" id="ARBA00023163"/>
    </source>
</evidence>
<dbReference type="Pfam" id="PF05983">
    <property type="entry name" value="Med7"/>
    <property type="match status" value="1"/>
</dbReference>
<evidence type="ECO:0000259" key="9">
    <source>
        <dbReference type="Pfam" id="PF11722"/>
    </source>
</evidence>
<dbReference type="InterPro" id="IPR009244">
    <property type="entry name" value="Mediatior_Med7"/>
</dbReference>
<comment type="similarity">
    <text evidence="2">Belongs to the Mediator complex subunit 7 family.</text>
</comment>
<dbReference type="Pfam" id="PF11722">
    <property type="entry name" value="zf-TRM13_CCCH"/>
    <property type="match status" value="1"/>
</dbReference>
<evidence type="ECO:0000256" key="6">
    <source>
        <dbReference type="RuleBase" id="RU367103"/>
    </source>
</evidence>
<dbReference type="Proteomes" id="UP001071777">
    <property type="component" value="Unassembled WGS sequence"/>
</dbReference>
<keyword evidence="6" id="KW-0863">Zinc-finger</keyword>
<evidence type="ECO:0000313" key="11">
    <source>
        <dbReference type="Proteomes" id="UP001071777"/>
    </source>
</evidence>
<keyword evidence="6" id="KW-0479">Metal-binding</keyword>
<accession>A0ABQ8P336</accession>
<protein>
    <recommendedName>
        <fullName evidence="6">tRNA:m(4)X modification enzyme TRM13</fullName>
        <ecNumber evidence="6">2.1.1.225</ecNumber>
    </recommendedName>
</protein>
<dbReference type="InterPro" id="IPR007871">
    <property type="entry name" value="Methyltransferase_TRM13"/>
</dbReference>
<dbReference type="SUPFAM" id="SSF140718">
    <property type="entry name" value="Mediator hinge subcomplex-like"/>
    <property type="match status" value="1"/>
</dbReference>
<evidence type="ECO:0000256" key="3">
    <source>
        <dbReference type="ARBA" id="ARBA00023015"/>
    </source>
</evidence>
<keyword evidence="6" id="KW-0949">S-adenosyl-L-methionine</keyword>
<evidence type="ECO:0000259" key="8">
    <source>
        <dbReference type="Pfam" id="PF05206"/>
    </source>
</evidence>
<comment type="function">
    <text evidence="6">tRNA methylase which 2'-O-methylates cytidine(4) in tRNA(Pro) and tRNA(Gly)(GCC), and adenosine(4) in tRNA(His).</text>
</comment>
<comment type="catalytic activity">
    <reaction evidence="6">
        <text>adenosine(4) in tRNA(His) + S-adenosyl-L-methionine = 2'-O-methyladenosine(4) in tRNA(His) + S-adenosyl-L-homocysteine + H(+)</text>
        <dbReference type="Rhea" id="RHEA:43196"/>
        <dbReference type="Rhea" id="RHEA-COMP:10401"/>
        <dbReference type="Rhea" id="RHEA-COMP:10402"/>
        <dbReference type="ChEBI" id="CHEBI:15378"/>
        <dbReference type="ChEBI" id="CHEBI:57856"/>
        <dbReference type="ChEBI" id="CHEBI:59789"/>
        <dbReference type="ChEBI" id="CHEBI:74411"/>
        <dbReference type="ChEBI" id="CHEBI:74477"/>
        <dbReference type="EC" id="2.1.1.225"/>
    </reaction>
</comment>
<keyword evidence="6" id="KW-0862">Zinc</keyword>
<evidence type="ECO:0000256" key="7">
    <source>
        <dbReference type="SAM" id="Coils"/>
    </source>
</evidence>
<comment type="subcellular location">
    <subcellularLocation>
        <location evidence="1">Nucleus</location>
    </subcellularLocation>
</comment>
<gene>
    <name evidence="10" type="ORF">OJ252_3190</name>
</gene>
<comment type="similarity">
    <text evidence="6">Belongs to the methyltransferase TRM13 family.</text>
</comment>
<comment type="catalytic activity">
    <reaction evidence="6">
        <text>cytidine(4) in tRNA(Gly)(GCC) + S-adenosyl-L-methionine = 2'-O-methylcytidine(4) in tRNA(Gly)(GCC) + S-adenosyl-L-homocysteine + H(+)</text>
        <dbReference type="Rhea" id="RHEA:43192"/>
        <dbReference type="Rhea" id="RHEA-COMP:10399"/>
        <dbReference type="Rhea" id="RHEA-COMP:10400"/>
        <dbReference type="ChEBI" id="CHEBI:15378"/>
        <dbReference type="ChEBI" id="CHEBI:57856"/>
        <dbReference type="ChEBI" id="CHEBI:59789"/>
        <dbReference type="ChEBI" id="CHEBI:74495"/>
        <dbReference type="ChEBI" id="CHEBI:82748"/>
        <dbReference type="EC" id="2.1.1.225"/>
    </reaction>
</comment>
<comment type="catalytic activity">
    <reaction evidence="6">
        <text>cytidine(4) in tRNA(Pro) + S-adenosyl-L-methionine = 2'-O-methylcytidine(4) in tRNA(Pro) + S-adenosyl-L-homocysteine + H(+)</text>
        <dbReference type="Rhea" id="RHEA:32767"/>
        <dbReference type="Rhea" id="RHEA-COMP:10397"/>
        <dbReference type="Rhea" id="RHEA-COMP:10398"/>
        <dbReference type="ChEBI" id="CHEBI:15378"/>
        <dbReference type="ChEBI" id="CHEBI:57856"/>
        <dbReference type="ChEBI" id="CHEBI:59789"/>
        <dbReference type="ChEBI" id="CHEBI:74495"/>
        <dbReference type="ChEBI" id="CHEBI:82748"/>
        <dbReference type="EC" id="2.1.1.225"/>
    </reaction>
</comment>
<dbReference type="EC" id="2.1.1.225" evidence="6"/>
<keyword evidence="3" id="KW-0805">Transcription regulation</keyword>
<feature type="domain" description="Methyltransferase TRM13" evidence="8">
    <location>
        <begin position="211"/>
        <end position="287"/>
    </location>
</feature>
<feature type="domain" description="Methyltransferase TRM13" evidence="8">
    <location>
        <begin position="360"/>
        <end position="465"/>
    </location>
</feature>
<dbReference type="InterPro" id="IPR021721">
    <property type="entry name" value="Znf_CCCH-type_TRM13"/>
</dbReference>
<dbReference type="EMBL" id="JAPCXB010000147">
    <property type="protein sequence ID" value="KAJ1606338.1"/>
    <property type="molecule type" value="Genomic_DNA"/>
</dbReference>
<comment type="caution">
    <text evidence="10">The sequence shown here is derived from an EMBL/GenBank/DDBJ whole genome shotgun (WGS) entry which is preliminary data.</text>
</comment>
<keyword evidence="5" id="KW-0539">Nucleus</keyword>
<keyword evidence="6" id="KW-0489">Methyltransferase</keyword>
<dbReference type="Pfam" id="PF05206">
    <property type="entry name" value="TRM13"/>
    <property type="match status" value="2"/>
</dbReference>
<dbReference type="InterPro" id="IPR037212">
    <property type="entry name" value="Med7/Med21-like"/>
</dbReference>
<dbReference type="InterPro" id="IPR044888">
    <property type="entry name" value="Mediatior_Med7_sf"/>
</dbReference>
<dbReference type="PANTHER" id="PTHR12998">
    <property type="entry name" value="TRNA:M(4)X MODIFICATION ENZYME TRM13 HOMOLOG"/>
    <property type="match status" value="1"/>
</dbReference>
<dbReference type="Gene3D" id="6.10.140.200">
    <property type="match status" value="1"/>
</dbReference>
<evidence type="ECO:0000256" key="2">
    <source>
        <dbReference type="ARBA" id="ARBA00009994"/>
    </source>
</evidence>
<keyword evidence="7" id="KW-0175">Coiled coil</keyword>